<evidence type="ECO:0000313" key="2">
    <source>
        <dbReference type="Proteomes" id="UP001501600"/>
    </source>
</evidence>
<organism evidence="1 2">
    <name type="scientific">Ferrimonas gelatinilytica</name>
    <dbReference type="NCBI Taxonomy" id="1255257"/>
    <lineage>
        <taxon>Bacteria</taxon>
        <taxon>Pseudomonadati</taxon>
        <taxon>Pseudomonadota</taxon>
        <taxon>Gammaproteobacteria</taxon>
        <taxon>Alteromonadales</taxon>
        <taxon>Ferrimonadaceae</taxon>
        <taxon>Ferrimonas</taxon>
    </lineage>
</organism>
<proteinExistence type="predicted"/>
<protein>
    <recommendedName>
        <fullName evidence="3">DNA polymerase III subunit psi</fullName>
    </recommendedName>
</protein>
<evidence type="ECO:0008006" key="3">
    <source>
        <dbReference type="Google" id="ProtNLM"/>
    </source>
</evidence>
<dbReference type="SUPFAM" id="SSF102220">
    <property type="entry name" value="DNA polymerase III psi subunit"/>
    <property type="match status" value="1"/>
</dbReference>
<sequence>MAMTDSLLSPRQVAALQQMGVTPYRRVQPLAELALVTDAEDPLAHPLVRDVLRYLAIEPAQCVVVTSADEARAKRRWHLDQYRVATATELRSLPLSELCGSVEAKRRLWQGLQRWQ</sequence>
<dbReference type="InterPro" id="IPR036654">
    <property type="entry name" value="DNA_pol_III_psi_sf"/>
</dbReference>
<name>A0ABP9S8D9_9GAMM</name>
<keyword evidence="2" id="KW-1185">Reference proteome</keyword>
<accession>A0ABP9S8D9</accession>
<comment type="caution">
    <text evidence="1">The sequence shown here is derived from an EMBL/GenBank/DDBJ whole genome shotgun (WGS) entry which is preliminary data.</text>
</comment>
<gene>
    <name evidence="1" type="ORF">GCM10025772_18980</name>
</gene>
<dbReference type="InterPro" id="IPR004615">
    <property type="entry name" value="DNA_pol_III_psi"/>
</dbReference>
<dbReference type="Pfam" id="PF03603">
    <property type="entry name" value="DNA_III_psi"/>
    <property type="match status" value="1"/>
</dbReference>
<dbReference type="Gene3D" id="3.40.50.10220">
    <property type="entry name" value="DNA polymerase III, psi subunit"/>
    <property type="match status" value="1"/>
</dbReference>
<evidence type="ECO:0000313" key="1">
    <source>
        <dbReference type="EMBL" id="GAA5191657.1"/>
    </source>
</evidence>
<dbReference type="Proteomes" id="UP001501600">
    <property type="component" value="Unassembled WGS sequence"/>
</dbReference>
<reference evidence="2" key="1">
    <citation type="journal article" date="2019" name="Int. J. Syst. Evol. Microbiol.">
        <title>The Global Catalogue of Microorganisms (GCM) 10K type strain sequencing project: providing services to taxonomists for standard genome sequencing and annotation.</title>
        <authorList>
            <consortium name="The Broad Institute Genomics Platform"/>
            <consortium name="The Broad Institute Genome Sequencing Center for Infectious Disease"/>
            <person name="Wu L."/>
            <person name="Ma J."/>
        </authorList>
    </citation>
    <scope>NUCLEOTIDE SEQUENCE [LARGE SCALE GENOMIC DNA]</scope>
    <source>
        <strain evidence="2">JCM 18720</strain>
    </source>
</reference>
<dbReference type="EMBL" id="BAABLF010000012">
    <property type="protein sequence ID" value="GAA5191657.1"/>
    <property type="molecule type" value="Genomic_DNA"/>
</dbReference>